<evidence type="ECO:0000256" key="7">
    <source>
        <dbReference type="PIRSR" id="PIRSR602401-1"/>
    </source>
</evidence>
<keyword evidence="12" id="KW-1185">Reference proteome</keyword>
<evidence type="ECO:0000256" key="6">
    <source>
        <dbReference type="ARBA" id="ARBA00023033"/>
    </source>
</evidence>
<feature type="coiled-coil region" evidence="9">
    <location>
        <begin position="157"/>
        <end position="193"/>
    </location>
</feature>
<keyword evidence="9" id="KW-0175">Coiled coil</keyword>
<dbReference type="AlphaFoldDB" id="A0A8H7BEB7"/>
<dbReference type="OrthoDB" id="1470350at2759"/>
<keyword evidence="10" id="KW-1133">Transmembrane helix</keyword>
<gene>
    <name evidence="11" type="primary">DIT2_5</name>
    <name evidence="11" type="ORF">EC973_004825</name>
</gene>
<dbReference type="SUPFAM" id="SSF48264">
    <property type="entry name" value="Cytochrome P450"/>
    <property type="match status" value="1"/>
</dbReference>
<protein>
    <submittedName>
        <fullName evidence="11">Cytochrome P450-dit2</fullName>
    </submittedName>
</protein>
<accession>A0A8H7BEB7</accession>
<dbReference type="PANTHER" id="PTHR24291">
    <property type="entry name" value="CYTOCHROME P450 FAMILY 4"/>
    <property type="match status" value="1"/>
</dbReference>
<evidence type="ECO:0000256" key="2">
    <source>
        <dbReference type="ARBA" id="ARBA00022617"/>
    </source>
</evidence>
<keyword evidence="6 8" id="KW-0503">Monooxygenase</keyword>
<evidence type="ECO:0000256" key="10">
    <source>
        <dbReference type="SAM" id="Phobius"/>
    </source>
</evidence>
<dbReference type="EMBL" id="JABAYA010000274">
    <property type="protein sequence ID" value="KAF7721363.1"/>
    <property type="molecule type" value="Genomic_DNA"/>
</dbReference>
<dbReference type="InterPro" id="IPR017972">
    <property type="entry name" value="Cyt_P450_CS"/>
</dbReference>
<dbReference type="GO" id="GO:0016705">
    <property type="term" value="F:oxidoreductase activity, acting on paired donors, with incorporation or reduction of molecular oxygen"/>
    <property type="evidence" value="ECO:0007669"/>
    <property type="project" value="InterPro"/>
</dbReference>
<name>A0A8H7BEB7_9FUNG</name>
<evidence type="ECO:0000256" key="8">
    <source>
        <dbReference type="RuleBase" id="RU000461"/>
    </source>
</evidence>
<dbReference type="PANTHER" id="PTHR24291:SF50">
    <property type="entry name" value="BIFUNCTIONAL ALBAFLAVENONE MONOOXYGENASE_TERPENE SYNTHASE"/>
    <property type="match status" value="1"/>
</dbReference>
<dbReference type="PRINTS" id="PR00463">
    <property type="entry name" value="EP450I"/>
</dbReference>
<comment type="similarity">
    <text evidence="1 8">Belongs to the cytochrome P450 family.</text>
</comment>
<dbReference type="Proteomes" id="UP000605846">
    <property type="component" value="Unassembled WGS sequence"/>
</dbReference>
<evidence type="ECO:0000313" key="11">
    <source>
        <dbReference type="EMBL" id="KAF7721363.1"/>
    </source>
</evidence>
<dbReference type="GO" id="GO:0005506">
    <property type="term" value="F:iron ion binding"/>
    <property type="evidence" value="ECO:0007669"/>
    <property type="project" value="InterPro"/>
</dbReference>
<organism evidence="11 12">
    <name type="scientific">Apophysomyces ossiformis</name>
    <dbReference type="NCBI Taxonomy" id="679940"/>
    <lineage>
        <taxon>Eukaryota</taxon>
        <taxon>Fungi</taxon>
        <taxon>Fungi incertae sedis</taxon>
        <taxon>Mucoromycota</taxon>
        <taxon>Mucoromycotina</taxon>
        <taxon>Mucoromycetes</taxon>
        <taxon>Mucorales</taxon>
        <taxon>Mucorineae</taxon>
        <taxon>Mucoraceae</taxon>
        <taxon>Apophysomyces</taxon>
    </lineage>
</organism>
<evidence type="ECO:0000256" key="5">
    <source>
        <dbReference type="ARBA" id="ARBA00023004"/>
    </source>
</evidence>
<comment type="cofactor">
    <cofactor evidence="7">
        <name>heme</name>
        <dbReference type="ChEBI" id="CHEBI:30413"/>
    </cofactor>
</comment>
<dbReference type="Gene3D" id="1.10.630.10">
    <property type="entry name" value="Cytochrome P450"/>
    <property type="match status" value="1"/>
</dbReference>
<keyword evidence="5 7" id="KW-0408">Iron</keyword>
<evidence type="ECO:0000256" key="3">
    <source>
        <dbReference type="ARBA" id="ARBA00022723"/>
    </source>
</evidence>
<dbReference type="InterPro" id="IPR002401">
    <property type="entry name" value="Cyt_P450_E_grp-I"/>
</dbReference>
<keyword evidence="2 7" id="KW-0349">Heme</keyword>
<dbReference type="GO" id="GO:0020037">
    <property type="term" value="F:heme binding"/>
    <property type="evidence" value="ECO:0007669"/>
    <property type="project" value="InterPro"/>
</dbReference>
<dbReference type="InterPro" id="IPR036396">
    <property type="entry name" value="Cyt_P450_sf"/>
</dbReference>
<evidence type="ECO:0000256" key="4">
    <source>
        <dbReference type="ARBA" id="ARBA00023002"/>
    </source>
</evidence>
<evidence type="ECO:0000256" key="1">
    <source>
        <dbReference type="ARBA" id="ARBA00010617"/>
    </source>
</evidence>
<keyword evidence="10" id="KW-0472">Membrane</keyword>
<dbReference type="GO" id="GO:0004497">
    <property type="term" value="F:monooxygenase activity"/>
    <property type="evidence" value="ECO:0007669"/>
    <property type="project" value="UniProtKB-KW"/>
</dbReference>
<proteinExistence type="inferred from homology"/>
<dbReference type="Pfam" id="PF00067">
    <property type="entry name" value="p450"/>
    <property type="match status" value="1"/>
</dbReference>
<keyword evidence="3 7" id="KW-0479">Metal-binding</keyword>
<feature type="binding site" description="axial binding residue" evidence="7">
    <location>
        <position position="357"/>
    </location>
    <ligand>
        <name>heme</name>
        <dbReference type="ChEBI" id="CHEBI:30413"/>
    </ligand>
    <ligandPart>
        <name>Fe</name>
        <dbReference type="ChEBI" id="CHEBI:18248"/>
    </ligandPart>
</feature>
<reference evidence="11" key="1">
    <citation type="submission" date="2020-01" db="EMBL/GenBank/DDBJ databases">
        <title>Genome Sequencing of Three Apophysomyces-Like Fungal Strains Confirms a Novel Fungal Genus in the Mucoromycota with divergent Burkholderia-like Endosymbiotic Bacteria.</title>
        <authorList>
            <person name="Stajich J.E."/>
            <person name="Macias A.M."/>
            <person name="Carter-House D."/>
            <person name="Lovett B."/>
            <person name="Kasson L.R."/>
            <person name="Berry K."/>
            <person name="Grigoriev I."/>
            <person name="Chang Y."/>
            <person name="Spatafora J."/>
            <person name="Kasson M.T."/>
        </authorList>
    </citation>
    <scope>NUCLEOTIDE SEQUENCE</scope>
    <source>
        <strain evidence="11">NRRL A-21654</strain>
    </source>
</reference>
<feature type="transmembrane region" description="Helical" evidence="10">
    <location>
        <begin position="207"/>
        <end position="230"/>
    </location>
</feature>
<dbReference type="InterPro" id="IPR050196">
    <property type="entry name" value="Cytochrome_P450_Monoox"/>
</dbReference>
<evidence type="ECO:0000256" key="9">
    <source>
        <dbReference type="SAM" id="Coils"/>
    </source>
</evidence>
<dbReference type="PROSITE" id="PS00086">
    <property type="entry name" value="CYTOCHROME_P450"/>
    <property type="match status" value="1"/>
</dbReference>
<dbReference type="InterPro" id="IPR001128">
    <property type="entry name" value="Cyt_P450"/>
</dbReference>
<evidence type="ECO:0000313" key="12">
    <source>
        <dbReference type="Proteomes" id="UP000605846"/>
    </source>
</evidence>
<keyword evidence="4 8" id="KW-0560">Oxidoreductase</keyword>
<keyword evidence="10" id="KW-0812">Transmembrane</keyword>
<sequence>MDNKFPKHLDILHTLGTQSPFPRLLGYKNIAVVNGEEWKQQRKLMSPVFHRSMPVQLFGDLMTKVFRNIDGGNGTVAVPGLMKSLALDIVGLSAFGFDFGALDGDKSEWLSTYELIREGFRTPLPWLFPKLDKYVHLFSPKRRKIIEAVDKLNGLLYKMAEQKREELKQNKALQEKEEHEKDLLTLLLEAEKREEGEVTDEFLKSNLAIFFITAQGGMATSLSLCIYHLALHKDIQRKAREEAFTILGDEPVDVFPSIQQCRQMRYIDMIIKENLRVTGSTALLAPRKATEDVMVGDTLIPKGTLISVDVYNTHHSPDIWEDSDEFIPERFAEGGEYESQSNKGLSWIPFSQGGRICIAVNFSLMQQRVSLAMLLRKYEWDLPEDSMFKDGMKVDYFRAIAPKSLKINFKKRY</sequence>
<comment type="caution">
    <text evidence="11">The sequence shown here is derived from an EMBL/GenBank/DDBJ whole genome shotgun (WGS) entry which is preliminary data.</text>
</comment>